<dbReference type="GO" id="GO:0006777">
    <property type="term" value="P:Mo-molybdopterin cofactor biosynthetic process"/>
    <property type="evidence" value="ECO:0007669"/>
    <property type="project" value="UniProtKB-KW"/>
</dbReference>
<dbReference type="RefSeq" id="WP_105043686.1">
    <property type="nucleotide sequence ID" value="NZ_MQWA01000001.1"/>
</dbReference>
<evidence type="ECO:0000256" key="5">
    <source>
        <dbReference type="ARBA" id="ARBA00022842"/>
    </source>
</evidence>
<dbReference type="PANTHER" id="PTHR19136:SF81">
    <property type="entry name" value="MOLYBDENUM COFACTOR GUANYLYLTRANSFERASE"/>
    <property type="match status" value="1"/>
</dbReference>
<comment type="caution">
    <text evidence="9">The sequence shown here is derived from an EMBL/GenBank/DDBJ whole genome shotgun (WGS) entry which is preliminary data.</text>
</comment>
<dbReference type="Pfam" id="PF02597">
    <property type="entry name" value="ThiS"/>
    <property type="match status" value="1"/>
</dbReference>
<dbReference type="GO" id="GO:0005525">
    <property type="term" value="F:GTP binding"/>
    <property type="evidence" value="ECO:0007669"/>
    <property type="project" value="UniProtKB-KW"/>
</dbReference>
<evidence type="ECO:0000259" key="8">
    <source>
        <dbReference type="Pfam" id="PF12804"/>
    </source>
</evidence>
<dbReference type="GO" id="GO:0016779">
    <property type="term" value="F:nucleotidyltransferase activity"/>
    <property type="evidence" value="ECO:0007669"/>
    <property type="project" value="TreeGrafter"/>
</dbReference>
<keyword evidence="10" id="KW-1185">Reference proteome</keyword>
<keyword evidence="2" id="KW-0808">Transferase</keyword>
<feature type="domain" description="MobA-like NTP transferase" evidence="8">
    <location>
        <begin position="7"/>
        <end position="156"/>
    </location>
</feature>
<dbReference type="InterPro" id="IPR003749">
    <property type="entry name" value="ThiS/MoaD-like"/>
</dbReference>
<dbReference type="Pfam" id="PF12804">
    <property type="entry name" value="NTP_transf_3"/>
    <property type="match status" value="1"/>
</dbReference>
<dbReference type="InterPro" id="IPR029044">
    <property type="entry name" value="Nucleotide-diphossugar_trans"/>
</dbReference>
<reference evidence="9 10" key="1">
    <citation type="submission" date="2016-12" db="EMBL/GenBank/DDBJ databases">
        <title>Study of bacterial adaptation to deep sea.</title>
        <authorList>
            <person name="Song J."/>
            <person name="Yoshizawa S."/>
            <person name="Kogure K."/>
        </authorList>
    </citation>
    <scope>NUCLEOTIDE SEQUENCE [LARGE SCALE GENOMIC DNA]</scope>
    <source>
        <strain evidence="9 10">SAORIC-165</strain>
    </source>
</reference>
<dbReference type="SUPFAM" id="SSF53448">
    <property type="entry name" value="Nucleotide-diphospho-sugar transferases"/>
    <property type="match status" value="1"/>
</dbReference>
<evidence type="ECO:0000313" key="10">
    <source>
        <dbReference type="Proteomes" id="UP000239907"/>
    </source>
</evidence>
<evidence type="ECO:0000256" key="1">
    <source>
        <dbReference type="ARBA" id="ARBA00022490"/>
    </source>
</evidence>
<dbReference type="InterPro" id="IPR025877">
    <property type="entry name" value="MobA-like_NTP_Trfase"/>
</dbReference>
<name>A0A2S7U472_9BACT</name>
<accession>A0A2S7U472</accession>
<evidence type="ECO:0000256" key="4">
    <source>
        <dbReference type="ARBA" id="ARBA00022741"/>
    </source>
</evidence>
<dbReference type="Proteomes" id="UP000239907">
    <property type="component" value="Unassembled WGS sequence"/>
</dbReference>
<proteinExistence type="predicted"/>
<dbReference type="AlphaFoldDB" id="A0A2S7U472"/>
<dbReference type="InterPro" id="IPR012675">
    <property type="entry name" value="Beta-grasp_dom_sf"/>
</dbReference>
<evidence type="ECO:0000256" key="3">
    <source>
        <dbReference type="ARBA" id="ARBA00022723"/>
    </source>
</evidence>
<organism evidence="9 10">
    <name type="scientific">Rubritalea profundi</name>
    <dbReference type="NCBI Taxonomy" id="1658618"/>
    <lineage>
        <taxon>Bacteria</taxon>
        <taxon>Pseudomonadati</taxon>
        <taxon>Verrucomicrobiota</taxon>
        <taxon>Verrucomicrobiia</taxon>
        <taxon>Verrucomicrobiales</taxon>
        <taxon>Rubritaleaceae</taxon>
        <taxon>Rubritalea</taxon>
    </lineage>
</organism>
<evidence type="ECO:0000256" key="7">
    <source>
        <dbReference type="ARBA" id="ARBA00023150"/>
    </source>
</evidence>
<sequence length="272" mass="29971">MAAPLYGLLLVGGKSTRMGQDKAQLIYRDDQPEWIRLHSLLSEHCEKSFLSHRADQEFGVDAIIDPAEGPLCAIHAAQQAHPHARWLVIACDLPLLESPTIAELIASSTRDNQATSYRSRVDHRAEPLCAIYEPSSAEAISQAVKNGSRCPRKVLETIDTKLIVLKSPHALDNANSPADTLEVRSHLTHSRMSKTITVRYFAQLRELAGCDEESVTTDSVTSSGLYEELKSRHAFPHKQKQLMLAINDDFSDWATPLKAGDEVVFIPPVAGG</sequence>
<keyword evidence="4" id="KW-0547">Nucleotide-binding</keyword>
<dbReference type="OrthoDB" id="9788394at2"/>
<keyword evidence="7" id="KW-0501">Molybdenum cofactor biosynthesis</keyword>
<dbReference type="PANTHER" id="PTHR19136">
    <property type="entry name" value="MOLYBDENUM COFACTOR GUANYLYLTRANSFERASE"/>
    <property type="match status" value="1"/>
</dbReference>
<dbReference type="CDD" id="cd02503">
    <property type="entry name" value="MobA"/>
    <property type="match status" value="1"/>
</dbReference>
<evidence type="ECO:0000256" key="2">
    <source>
        <dbReference type="ARBA" id="ARBA00022679"/>
    </source>
</evidence>
<keyword evidence="6" id="KW-0342">GTP-binding</keyword>
<keyword evidence="1" id="KW-0963">Cytoplasm</keyword>
<evidence type="ECO:0000313" key="9">
    <source>
        <dbReference type="EMBL" id="PQJ29194.1"/>
    </source>
</evidence>
<dbReference type="EMBL" id="MQWA01000001">
    <property type="protein sequence ID" value="PQJ29194.1"/>
    <property type="molecule type" value="Genomic_DNA"/>
</dbReference>
<evidence type="ECO:0000256" key="6">
    <source>
        <dbReference type="ARBA" id="ARBA00023134"/>
    </source>
</evidence>
<dbReference type="InterPro" id="IPR013482">
    <property type="entry name" value="Molybde_CF_guanTrfase"/>
</dbReference>
<dbReference type="InterPro" id="IPR016155">
    <property type="entry name" value="Mopterin_synth/thiamin_S_b"/>
</dbReference>
<protein>
    <recommendedName>
        <fullName evidence="8">MobA-like NTP transferase domain-containing protein</fullName>
    </recommendedName>
</protein>
<dbReference type="GO" id="GO:0046872">
    <property type="term" value="F:metal ion binding"/>
    <property type="evidence" value="ECO:0007669"/>
    <property type="project" value="UniProtKB-KW"/>
</dbReference>
<dbReference type="CDD" id="cd00754">
    <property type="entry name" value="Ubl_MoaD"/>
    <property type="match status" value="1"/>
</dbReference>
<dbReference type="Gene3D" id="3.10.20.30">
    <property type="match status" value="1"/>
</dbReference>
<dbReference type="SUPFAM" id="SSF54285">
    <property type="entry name" value="MoaD/ThiS"/>
    <property type="match status" value="1"/>
</dbReference>
<dbReference type="Gene3D" id="3.90.550.10">
    <property type="entry name" value="Spore Coat Polysaccharide Biosynthesis Protein SpsA, Chain A"/>
    <property type="match status" value="1"/>
</dbReference>
<keyword evidence="3" id="KW-0479">Metal-binding</keyword>
<gene>
    <name evidence="9" type="ORF">BSZ32_12290</name>
</gene>
<keyword evidence="5" id="KW-0460">Magnesium</keyword>